<reference evidence="3" key="1">
    <citation type="submission" date="2022-11" db="UniProtKB">
        <authorList>
            <consortium name="WormBaseParasite"/>
        </authorList>
    </citation>
    <scope>IDENTIFICATION</scope>
</reference>
<protein>
    <submittedName>
        <fullName evidence="3">Uncharacterized protein</fullName>
    </submittedName>
</protein>
<keyword evidence="2" id="KW-1185">Reference proteome</keyword>
<proteinExistence type="predicted"/>
<dbReference type="AlphaFoldDB" id="A0A914LXQ6"/>
<dbReference type="PANTHER" id="PTHR23021">
    <property type="entry name" value="SERPENTINE RECEPTOR, CLASS T"/>
    <property type="match status" value="1"/>
</dbReference>
<dbReference type="Pfam" id="PF10321">
    <property type="entry name" value="7TM_GPCR_Srt"/>
    <property type="match status" value="1"/>
</dbReference>
<evidence type="ECO:0000313" key="2">
    <source>
        <dbReference type="Proteomes" id="UP000887563"/>
    </source>
</evidence>
<feature type="transmembrane region" description="Helical" evidence="1">
    <location>
        <begin position="6"/>
        <end position="24"/>
    </location>
</feature>
<keyword evidence="1" id="KW-0812">Transmembrane</keyword>
<feature type="transmembrane region" description="Helical" evidence="1">
    <location>
        <begin position="36"/>
        <end position="63"/>
    </location>
</feature>
<dbReference type="Proteomes" id="UP000887563">
    <property type="component" value="Unplaced"/>
</dbReference>
<evidence type="ECO:0000313" key="3">
    <source>
        <dbReference type="WBParaSite" id="Minc3s00919g18893"/>
    </source>
</evidence>
<dbReference type="WBParaSite" id="Minc3s00919g18893">
    <property type="protein sequence ID" value="Minc3s00919g18893"/>
    <property type="gene ID" value="Minc3s00919g18893"/>
</dbReference>
<name>A0A914LXQ6_MELIC</name>
<sequence length="170" mass="19081">MFLNSEIPISIFEVLYIPCMFSFWKHIDNACYKFLFYIGITDLLILWICGFETAIFGLTGVVFCSSPLLVYISGNLGNAIWAAETVAEATLAFNRCLDTISPRISSALFTGSTVNVQFAIHLSAKEILTFPSLFAFFACSSIFPSFHLEKGERIKELYYVLKLNLIMSPP</sequence>
<keyword evidence="1" id="KW-1133">Transmembrane helix</keyword>
<feature type="transmembrane region" description="Helical" evidence="1">
    <location>
        <begin position="127"/>
        <end position="146"/>
    </location>
</feature>
<keyword evidence="1" id="KW-0472">Membrane</keyword>
<dbReference type="InterPro" id="IPR019425">
    <property type="entry name" value="7TM_GPCR_serpentine_rcpt_Srt"/>
</dbReference>
<evidence type="ECO:0000256" key="1">
    <source>
        <dbReference type="SAM" id="Phobius"/>
    </source>
</evidence>
<accession>A0A914LXQ6</accession>
<organism evidence="2 3">
    <name type="scientific">Meloidogyne incognita</name>
    <name type="common">Southern root-knot nematode worm</name>
    <name type="synonym">Oxyuris incognita</name>
    <dbReference type="NCBI Taxonomy" id="6306"/>
    <lineage>
        <taxon>Eukaryota</taxon>
        <taxon>Metazoa</taxon>
        <taxon>Ecdysozoa</taxon>
        <taxon>Nematoda</taxon>
        <taxon>Chromadorea</taxon>
        <taxon>Rhabditida</taxon>
        <taxon>Tylenchina</taxon>
        <taxon>Tylenchomorpha</taxon>
        <taxon>Tylenchoidea</taxon>
        <taxon>Meloidogynidae</taxon>
        <taxon>Meloidogyninae</taxon>
        <taxon>Meloidogyne</taxon>
        <taxon>Meloidogyne incognita group</taxon>
    </lineage>
</organism>